<name>A0AAV9A6F4_ACOGR</name>
<reference evidence="3" key="1">
    <citation type="journal article" date="2023" name="Nat. Commun.">
        <title>Diploid and tetraploid genomes of Acorus and the evolution of monocots.</title>
        <authorList>
            <person name="Ma L."/>
            <person name="Liu K.W."/>
            <person name="Li Z."/>
            <person name="Hsiao Y.Y."/>
            <person name="Qi Y."/>
            <person name="Fu T."/>
            <person name="Tang G.D."/>
            <person name="Zhang D."/>
            <person name="Sun W.H."/>
            <person name="Liu D.K."/>
            <person name="Li Y."/>
            <person name="Chen G.Z."/>
            <person name="Liu X.D."/>
            <person name="Liao X.Y."/>
            <person name="Jiang Y.T."/>
            <person name="Yu X."/>
            <person name="Hao Y."/>
            <person name="Huang J."/>
            <person name="Zhao X.W."/>
            <person name="Ke S."/>
            <person name="Chen Y.Y."/>
            <person name="Wu W.L."/>
            <person name="Hsu J.L."/>
            <person name="Lin Y.F."/>
            <person name="Huang M.D."/>
            <person name="Li C.Y."/>
            <person name="Huang L."/>
            <person name="Wang Z.W."/>
            <person name="Zhao X."/>
            <person name="Zhong W.Y."/>
            <person name="Peng D.H."/>
            <person name="Ahmad S."/>
            <person name="Lan S."/>
            <person name="Zhang J.S."/>
            <person name="Tsai W.C."/>
            <person name="Van de Peer Y."/>
            <person name="Liu Z.J."/>
        </authorList>
    </citation>
    <scope>NUCLEOTIDE SEQUENCE</scope>
    <source>
        <strain evidence="3">SCP</strain>
    </source>
</reference>
<organism evidence="3 4">
    <name type="scientific">Acorus gramineus</name>
    <name type="common">Dwarf sweet flag</name>
    <dbReference type="NCBI Taxonomy" id="55184"/>
    <lineage>
        <taxon>Eukaryota</taxon>
        <taxon>Viridiplantae</taxon>
        <taxon>Streptophyta</taxon>
        <taxon>Embryophyta</taxon>
        <taxon>Tracheophyta</taxon>
        <taxon>Spermatophyta</taxon>
        <taxon>Magnoliopsida</taxon>
        <taxon>Liliopsida</taxon>
        <taxon>Acoraceae</taxon>
        <taxon>Acorus</taxon>
    </lineage>
</organism>
<feature type="repeat" description="PPR" evidence="2">
    <location>
        <begin position="152"/>
        <end position="187"/>
    </location>
</feature>
<dbReference type="FunFam" id="1.25.40.10:FF:000573">
    <property type="entry name" value="Pentatricopeptide repeat-containing protein mitochondrial"/>
    <property type="match status" value="1"/>
</dbReference>
<feature type="repeat" description="PPR" evidence="2">
    <location>
        <begin position="225"/>
        <end position="259"/>
    </location>
</feature>
<dbReference type="InterPro" id="IPR011990">
    <property type="entry name" value="TPR-like_helical_dom_sf"/>
</dbReference>
<dbReference type="GO" id="GO:0003723">
    <property type="term" value="F:RNA binding"/>
    <property type="evidence" value="ECO:0007669"/>
    <property type="project" value="InterPro"/>
</dbReference>
<feature type="repeat" description="PPR" evidence="2">
    <location>
        <begin position="458"/>
        <end position="492"/>
    </location>
</feature>
<comment type="caution">
    <text evidence="3">The sequence shown here is derived from an EMBL/GenBank/DDBJ whole genome shotgun (WGS) entry which is preliminary data.</text>
</comment>
<dbReference type="InterPro" id="IPR002885">
    <property type="entry name" value="PPR_rpt"/>
</dbReference>
<dbReference type="PANTHER" id="PTHR47926">
    <property type="entry name" value="PENTATRICOPEPTIDE REPEAT-CONTAINING PROTEIN"/>
    <property type="match status" value="1"/>
</dbReference>
<evidence type="ECO:0000256" key="2">
    <source>
        <dbReference type="PROSITE-ProRule" id="PRU00708"/>
    </source>
</evidence>
<dbReference type="AlphaFoldDB" id="A0AAV9A6F4"/>
<dbReference type="InterPro" id="IPR046848">
    <property type="entry name" value="E_motif"/>
</dbReference>
<sequence length="689" mass="74617">MSIKSCVGDPTSGAQLHGLAVSSGLLSFSNVSNSLINMYSKSALPRPASALFEEMRAPDTVSWNTLLSAFPDEDSALEFASRMHRHGVPFDAVTFTAALFASSRPNALHSLATKCGVVGSNAFVGNALISMYARCGDLDAAVRAFDGMTARDSVSWNALISALAQEGDRGCEAMRVFVRMTREASVRLNHVAFVSAISACGEDGCLEFGRQLHGLATKTGVVASREAVSNTLMSMYSKCGSAELALKVFDEAKERNVVSWTTAISINGMNSVSLFNGMRLDGVEPNEVTFVALLSALSANSTSREVKMIHGTCLKTGFFPGNVNVSNSLISAYARFETAMEDSRRVFDEMRDDDREIVSWNALVSGYAQNGMHEKALETYSSLLLHLVPTSSTLGSVLGAIAAAEAISLARGRQCHARAVKSGLESHPVVSGALVDMYSKRGSIGESRKVFDGASERTLVAWTSIIAAHARHGDHGPVTGLFMEMVQSGLRPDPVMFLVALIACGRSGVVDEGRQILELMERDHRIKPEREHYACVVDMLGRAGRLDEAEELIRGMPMRPGRSALQSLLGACRIHGEVDMGRRAAEVLMKMEPKESGAYVLMSNMYAEKGEWEKVAGIRRRMRDGEVKKEVGFSWVDVGGGGMHGFSSEDKSHPQTEEVYRVAGNLGWVMRMIECNSEVFLGYLSLQMI</sequence>
<accession>A0AAV9A6F4</accession>
<dbReference type="Proteomes" id="UP001179952">
    <property type="component" value="Unassembled WGS sequence"/>
</dbReference>
<dbReference type="FunFam" id="1.25.40.10:FF:000381">
    <property type="entry name" value="Pentatricopeptide repeat-containing protein"/>
    <property type="match status" value="1"/>
</dbReference>
<dbReference type="Gene3D" id="1.25.40.10">
    <property type="entry name" value="Tetratricopeptide repeat domain"/>
    <property type="match status" value="4"/>
</dbReference>
<evidence type="ECO:0000313" key="4">
    <source>
        <dbReference type="Proteomes" id="UP001179952"/>
    </source>
</evidence>
<evidence type="ECO:0000313" key="3">
    <source>
        <dbReference type="EMBL" id="KAK1259761.1"/>
    </source>
</evidence>
<dbReference type="Pfam" id="PF20431">
    <property type="entry name" value="E_motif"/>
    <property type="match status" value="1"/>
</dbReference>
<dbReference type="NCBIfam" id="TIGR00756">
    <property type="entry name" value="PPR"/>
    <property type="match status" value="3"/>
</dbReference>
<dbReference type="GO" id="GO:0009451">
    <property type="term" value="P:RNA modification"/>
    <property type="evidence" value="ECO:0007669"/>
    <property type="project" value="InterPro"/>
</dbReference>
<dbReference type="Pfam" id="PF01535">
    <property type="entry name" value="PPR"/>
    <property type="match status" value="7"/>
</dbReference>
<keyword evidence="4" id="KW-1185">Reference proteome</keyword>
<feature type="repeat" description="PPR" evidence="2">
    <location>
        <begin position="356"/>
        <end position="390"/>
    </location>
</feature>
<reference evidence="3" key="2">
    <citation type="submission" date="2023-06" db="EMBL/GenBank/DDBJ databases">
        <authorList>
            <person name="Ma L."/>
            <person name="Liu K.-W."/>
            <person name="Li Z."/>
            <person name="Hsiao Y.-Y."/>
            <person name="Qi Y."/>
            <person name="Fu T."/>
            <person name="Tang G."/>
            <person name="Zhang D."/>
            <person name="Sun W.-H."/>
            <person name="Liu D.-K."/>
            <person name="Li Y."/>
            <person name="Chen G.-Z."/>
            <person name="Liu X.-D."/>
            <person name="Liao X.-Y."/>
            <person name="Jiang Y.-T."/>
            <person name="Yu X."/>
            <person name="Hao Y."/>
            <person name="Huang J."/>
            <person name="Zhao X.-W."/>
            <person name="Ke S."/>
            <person name="Chen Y.-Y."/>
            <person name="Wu W.-L."/>
            <person name="Hsu J.-L."/>
            <person name="Lin Y.-F."/>
            <person name="Huang M.-D."/>
            <person name="Li C.-Y."/>
            <person name="Huang L."/>
            <person name="Wang Z.-W."/>
            <person name="Zhao X."/>
            <person name="Zhong W.-Y."/>
            <person name="Peng D.-H."/>
            <person name="Ahmad S."/>
            <person name="Lan S."/>
            <person name="Zhang J.-S."/>
            <person name="Tsai W.-C."/>
            <person name="Van De Peer Y."/>
            <person name="Liu Z.-J."/>
        </authorList>
    </citation>
    <scope>NUCLEOTIDE SEQUENCE</scope>
    <source>
        <strain evidence="3">SCP</strain>
        <tissue evidence="3">Leaves</tissue>
    </source>
</reference>
<dbReference type="EMBL" id="JAUJYN010000012">
    <property type="protein sequence ID" value="KAK1259761.1"/>
    <property type="molecule type" value="Genomic_DNA"/>
</dbReference>
<dbReference type="InterPro" id="IPR046960">
    <property type="entry name" value="PPR_At4g14850-like_plant"/>
</dbReference>
<gene>
    <name evidence="3" type="ORF">QJS04_geneDACA020061</name>
</gene>
<proteinExistence type="predicted"/>
<dbReference type="PROSITE" id="PS51375">
    <property type="entry name" value="PPR"/>
    <property type="match status" value="4"/>
</dbReference>
<dbReference type="PANTHER" id="PTHR47926:SF524">
    <property type="entry name" value="(WILD MALAYSIAN BANANA) HYPOTHETICAL PROTEIN"/>
    <property type="match status" value="1"/>
</dbReference>
<protein>
    <submittedName>
        <fullName evidence="3">Pentatricopeptide repeat-containing protein</fullName>
    </submittedName>
</protein>
<keyword evidence="1" id="KW-0677">Repeat</keyword>
<evidence type="ECO:0000256" key="1">
    <source>
        <dbReference type="ARBA" id="ARBA00022737"/>
    </source>
</evidence>